<dbReference type="GO" id="GO:0003676">
    <property type="term" value="F:nucleic acid binding"/>
    <property type="evidence" value="ECO:0007669"/>
    <property type="project" value="InterPro"/>
</dbReference>
<dbReference type="PANTHER" id="PTHR12829:SF4">
    <property type="entry name" value="N(6)-ADENINE-SPECIFIC METHYLTRANSFERASE METTL4"/>
    <property type="match status" value="1"/>
</dbReference>
<dbReference type="KEGG" id="gsh:117355880"/>
<evidence type="ECO:0000256" key="2">
    <source>
        <dbReference type="SAM" id="MobiDB-lite"/>
    </source>
</evidence>
<dbReference type="AlphaFoldDB" id="A0A6P8QTG1"/>
<dbReference type="PROSITE" id="PS51143">
    <property type="entry name" value="MT_A70"/>
    <property type="match status" value="1"/>
</dbReference>
<dbReference type="GeneID" id="117355880"/>
<feature type="compositionally biased region" description="Basic residues" evidence="2">
    <location>
        <begin position="78"/>
        <end position="87"/>
    </location>
</feature>
<comment type="similarity">
    <text evidence="1">Belongs to the MT-A70-like family.</text>
</comment>
<dbReference type="SUPFAM" id="SSF53335">
    <property type="entry name" value="S-adenosyl-L-methionine-dependent methyltransferases"/>
    <property type="match status" value="1"/>
</dbReference>
<feature type="region of interest" description="Disordered" evidence="2">
    <location>
        <begin position="62"/>
        <end position="88"/>
    </location>
</feature>
<dbReference type="GO" id="GO:0005634">
    <property type="term" value="C:nucleus"/>
    <property type="evidence" value="ECO:0007669"/>
    <property type="project" value="TreeGrafter"/>
</dbReference>
<reference evidence="4" key="1">
    <citation type="submission" date="2025-08" db="UniProtKB">
        <authorList>
            <consortium name="RefSeq"/>
        </authorList>
    </citation>
    <scope>IDENTIFICATION</scope>
</reference>
<dbReference type="GO" id="GO:0005829">
    <property type="term" value="C:cytosol"/>
    <property type="evidence" value="ECO:0007669"/>
    <property type="project" value="TreeGrafter"/>
</dbReference>
<dbReference type="PANTHER" id="PTHR12829">
    <property type="entry name" value="N6-ADENOSINE-METHYLTRANSFERASE"/>
    <property type="match status" value="1"/>
</dbReference>
<evidence type="ECO:0000313" key="3">
    <source>
        <dbReference type="Proteomes" id="UP000515159"/>
    </source>
</evidence>
<dbReference type="InParanoid" id="A0A6P8QTG1"/>
<protein>
    <submittedName>
        <fullName evidence="4">N(6)-adenine-specific DNA methyltransferase METTL4 isoform X1</fullName>
    </submittedName>
</protein>
<gene>
    <name evidence="4" type="primary">METTL4</name>
</gene>
<dbReference type="Pfam" id="PF05063">
    <property type="entry name" value="MT-A70"/>
    <property type="match status" value="1"/>
</dbReference>
<dbReference type="Proteomes" id="UP000515159">
    <property type="component" value="Chromosome 2"/>
</dbReference>
<proteinExistence type="inferred from homology"/>
<dbReference type="CTD" id="64863"/>
<keyword evidence="4" id="KW-0489">Methyltransferase</keyword>
<dbReference type="GO" id="GO:0009007">
    <property type="term" value="F:site-specific DNA-methyltransferase (adenine-specific) activity"/>
    <property type="evidence" value="ECO:0007669"/>
    <property type="project" value="TreeGrafter"/>
</dbReference>
<keyword evidence="3" id="KW-1185">Reference proteome</keyword>
<dbReference type="OrthoDB" id="61116at2759"/>
<dbReference type="GO" id="GO:0032259">
    <property type="term" value="P:methylation"/>
    <property type="evidence" value="ECO:0007669"/>
    <property type="project" value="UniProtKB-KW"/>
</dbReference>
<dbReference type="InterPro" id="IPR029063">
    <property type="entry name" value="SAM-dependent_MTases_sf"/>
</dbReference>
<organism evidence="3 4">
    <name type="scientific">Geotrypetes seraphini</name>
    <name type="common">Gaboon caecilian</name>
    <name type="synonym">Caecilia seraphini</name>
    <dbReference type="NCBI Taxonomy" id="260995"/>
    <lineage>
        <taxon>Eukaryota</taxon>
        <taxon>Metazoa</taxon>
        <taxon>Chordata</taxon>
        <taxon>Craniata</taxon>
        <taxon>Vertebrata</taxon>
        <taxon>Euteleostomi</taxon>
        <taxon>Amphibia</taxon>
        <taxon>Gymnophiona</taxon>
        <taxon>Geotrypetes</taxon>
    </lineage>
</organism>
<name>A0A6P8QTG1_GEOSA</name>
<dbReference type="PROSITE" id="PS00092">
    <property type="entry name" value="N6_MTASE"/>
    <property type="match status" value="1"/>
</dbReference>
<dbReference type="FunCoup" id="A0A6P8QTG1">
    <property type="interactions" value="1911"/>
</dbReference>
<sequence>MSVLCGSAAGWLLDHSSFLRAAHPCSPAEAKDDQRVEHQSLRAYSFRLEFFQLFQPHLPSLPGAAELKEAPETNQQRPKAKKRKRRYTTLNQGELDALEYHSKISGLIKDGSMSLIQEGLNKGFLHPLSGKKENYSKSIPADLDDCCRLAELCEMVKQLHSLNEHELPTLLVTEEVKRLSSSDLELLSHITENSTDWTTIITLMGQNYLMPPKSSFLLSDISCLQPLLQSNRKYDVIVLDPPWQNKSVKRSKRYSHLSSWQIKQIPIPELAAPDCLVVTWVTNRQKHLQFVKDDLFPHWSVEVLAEWHWVKITRAGEFVFPLDSIHKKPYEVLVLGRVRRSTDSLSREAESDAFALPYHKIIVSVPCMLHSYKPPLAEVLQEFVKPEAKCLELFARNLQPGWTSWGNEVLKFQHIDYFISPETES</sequence>
<dbReference type="RefSeq" id="XP_033790853.1">
    <property type="nucleotide sequence ID" value="XM_033934962.1"/>
</dbReference>
<evidence type="ECO:0000313" key="4">
    <source>
        <dbReference type="RefSeq" id="XP_033790853.1"/>
    </source>
</evidence>
<dbReference type="InterPro" id="IPR002052">
    <property type="entry name" value="DNA_methylase_N6_adenine_CS"/>
</dbReference>
<keyword evidence="4" id="KW-0808">Transferase</keyword>
<evidence type="ECO:0000256" key="1">
    <source>
        <dbReference type="PROSITE-ProRule" id="PRU00489"/>
    </source>
</evidence>
<accession>A0A6P8QTG1</accession>
<dbReference type="InterPro" id="IPR007757">
    <property type="entry name" value="MT-A70-like"/>
</dbReference>
<dbReference type="GO" id="GO:0008173">
    <property type="term" value="F:RNA methyltransferase activity"/>
    <property type="evidence" value="ECO:0007669"/>
    <property type="project" value="TreeGrafter"/>
</dbReference>